<sequence>MALTSHAVSKKSKVSQPWRAHYASSRISSREQQPTSQQRTSCPVSTSARSVVSGRITVIPLILMATIRVGGIYWTVPFFALLSSPLSADVLFTVSNLVISDEFSPEVQSTAGGVFNGVAQFGKAVGLAVTTAIASSVMDHSN</sequence>
<dbReference type="PANTHER" id="PTHR42718">
    <property type="entry name" value="MAJOR FACILITATOR SUPERFAMILY MULTIDRUG TRANSPORTER MFSC"/>
    <property type="match status" value="1"/>
</dbReference>
<keyword evidence="2" id="KW-0812">Transmembrane</keyword>
<feature type="compositionally biased region" description="Polar residues" evidence="5">
    <location>
        <begin position="25"/>
        <end position="47"/>
    </location>
</feature>
<evidence type="ECO:0000256" key="4">
    <source>
        <dbReference type="ARBA" id="ARBA00023136"/>
    </source>
</evidence>
<keyword evidence="4" id="KW-0472">Membrane</keyword>
<dbReference type="Gene3D" id="1.20.1250.20">
    <property type="entry name" value="MFS general substrate transporter like domains"/>
    <property type="match status" value="1"/>
</dbReference>
<feature type="region of interest" description="Disordered" evidence="5">
    <location>
        <begin position="1"/>
        <end position="47"/>
    </location>
</feature>
<dbReference type="PANTHER" id="PTHR42718:SF10">
    <property type="entry name" value="TRANSPORTER, PUTATIVE (AFU_ORTHOLOGUE AFUA_8G06760)-RELATED"/>
    <property type="match status" value="1"/>
</dbReference>
<accession>A0AAN7U6A4</accession>
<organism evidence="6 7">
    <name type="scientific">Xylaria bambusicola</name>
    <dbReference type="NCBI Taxonomy" id="326684"/>
    <lineage>
        <taxon>Eukaryota</taxon>
        <taxon>Fungi</taxon>
        <taxon>Dikarya</taxon>
        <taxon>Ascomycota</taxon>
        <taxon>Pezizomycotina</taxon>
        <taxon>Sordariomycetes</taxon>
        <taxon>Xylariomycetidae</taxon>
        <taxon>Xylariales</taxon>
        <taxon>Xylariaceae</taxon>
        <taxon>Xylaria</taxon>
    </lineage>
</organism>
<dbReference type="AlphaFoldDB" id="A0AAN7U6A4"/>
<dbReference type="Proteomes" id="UP001305414">
    <property type="component" value="Unassembled WGS sequence"/>
</dbReference>
<dbReference type="GO" id="GO:0016020">
    <property type="term" value="C:membrane"/>
    <property type="evidence" value="ECO:0007669"/>
    <property type="project" value="UniProtKB-SubCell"/>
</dbReference>
<proteinExistence type="predicted"/>
<name>A0AAN7U6A4_9PEZI</name>
<protein>
    <recommendedName>
        <fullName evidence="8">Major facilitator superfamily (MFS) profile domain-containing protein</fullName>
    </recommendedName>
</protein>
<dbReference type="EMBL" id="JAWHQM010000004">
    <property type="protein sequence ID" value="KAK5626700.1"/>
    <property type="molecule type" value="Genomic_DNA"/>
</dbReference>
<dbReference type="InterPro" id="IPR036259">
    <property type="entry name" value="MFS_trans_sf"/>
</dbReference>
<keyword evidence="3" id="KW-1133">Transmembrane helix</keyword>
<evidence type="ECO:0000256" key="5">
    <source>
        <dbReference type="SAM" id="MobiDB-lite"/>
    </source>
</evidence>
<gene>
    <name evidence="6" type="ORF">RRF57_002415</name>
</gene>
<evidence type="ECO:0000313" key="7">
    <source>
        <dbReference type="Proteomes" id="UP001305414"/>
    </source>
</evidence>
<keyword evidence="7" id="KW-1185">Reference proteome</keyword>
<evidence type="ECO:0000256" key="2">
    <source>
        <dbReference type="ARBA" id="ARBA00022692"/>
    </source>
</evidence>
<comment type="subcellular location">
    <subcellularLocation>
        <location evidence="1">Membrane</location>
        <topology evidence="1">Multi-pass membrane protein</topology>
    </subcellularLocation>
</comment>
<evidence type="ECO:0000313" key="6">
    <source>
        <dbReference type="EMBL" id="KAK5626700.1"/>
    </source>
</evidence>
<evidence type="ECO:0000256" key="1">
    <source>
        <dbReference type="ARBA" id="ARBA00004141"/>
    </source>
</evidence>
<evidence type="ECO:0008006" key="8">
    <source>
        <dbReference type="Google" id="ProtNLM"/>
    </source>
</evidence>
<reference evidence="6 7" key="1">
    <citation type="submission" date="2023-10" db="EMBL/GenBank/DDBJ databases">
        <title>Draft genome sequence of Xylaria bambusicola isolate GMP-LS, the root and basal stem rot pathogen of sugarcane in Indonesia.</title>
        <authorList>
            <person name="Selvaraj P."/>
            <person name="Muralishankar V."/>
            <person name="Muruganantham S."/>
            <person name="Sp S."/>
            <person name="Haryani S."/>
            <person name="Lau K.J.X."/>
            <person name="Naqvi N.I."/>
        </authorList>
    </citation>
    <scope>NUCLEOTIDE SEQUENCE [LARGE SCALE GENOMIC DNA]</scope>
    <source>
        <strain evidence="6">GMP-LS</strain>
    </source>
</reference>
<evidence type="ECO:0000256" key="3">
    <source>
        <dbReference type="ARBA" id="ARBA00022989"/>
    </source>
</evidence>
<comment type="caution">
    <text evidence="6">The sequence shown here is derived from an EMBL/GenBank/DDBJ whole genome shotgun (WGS) entry which is preliminary data.</text>
</comment>